<feature type="compositionally biased region" description="Polar residues" evidence="1">
    <location>
        <begin position="163"/>
        <end position="172"/>
    </location>
</feature>
<dbReference type="Proteomes" id="UP001303324">
    <property type="component" value="Chromosome"/>
</dbReference>
<dbReference type="RefSeq" id="WP_311072127.1">
    <property type="nucleotide sequence ID" value="NZ_CP134494.1"/>
</dbReference>
<evidence type="ECO:0000256" key="1">
    <source>
        <dbReference type="SAM" id="MobiDB-lite"/>
    </source>
</evidence>
<feature type="region of interest" description="Disordered" evidence="1">
    <location>
        <begin position="1"/>
        <end position="188"/>
    </location>
</feature>
<evidence type="ECO:0000313" key="2">
    <source>
        <dbReference type="EMBL" id="WNF21997.1"/>
    </source>
</evidence>
<gene>
    <name evidence="2" type="ORF">RH061_17660</name>
</gene>
<feature type="compositionally biased region" description="Polar residues" evidence="1">
    <location>
        <begin position="1"/>
        <end position="15"/>
    </location>
</feature>
<accession>A0ABY9VGH6</accession>
<keyword evidence="3" id="KW-1185">Reference proteome</keyword>
<reference evidence="2 3" key="1">
    <citation type="submission" date="2023-09" db="EMBL/GenBank/DDBJ databases">
        <title>Microbial mechanism of fulvic acid promoting antimony reduction mineralization in rice fields.</title>
        <authorList>
            <person name="Chen G."/>
            <person name="Lan J."/>
        </authorList>
    </citation>
    <scope>NUCLEOTIDE SEQUENCE [LARGE SCALE GENOMIC DNA]</scope>
    <source>
        <strain evidence="2 3">PS1</strain>
    </source>
</reference>
<feature type="compositionally biased region" description="Basic residues" evidence="1">
    <location>
        <begin position="92"/>
        <end position="109"/>
    </location>
</feature>
<name>A0ABY9VGH6_9BACI</name>
<feature type="compositionally biased region" description="Basic residues" evidence="1">
    <location>
        <begin position="40"/>
        <end position="57"/>
    </location>
</feature>
<evidence type="ECO:0000313" key="3">
    <source>
        <dbReference type="Proteomes" id="UP001303324"/>
    </source>
</evidence>
<feature type="compositionally biased region" description="Basic and acidic residues" evidence="1">
    <location>
        <begin position="70"/>
        <end position="85"/>
    </location>
</feature>
<protein>
    <submittedName>
        <fullName evidence="2">Uncharacterized protein</fullName>
    </submittedName>
</protein>
<feature type="compositionally biased region" description="Basic and acidic residues" evidence="1">
    <location>
        <begin position="121"/>
        <end position="135"/>
    </location>
</feature>
<organism evidence="2 3">
    <name type="scientific">Mesobacillus jeotgali</name>
    <dbReference type="NCBI Taxonomy" id="129985"/>
    <lineage>
        <taxon>Bacteria</taxon>
        <taxon>Bacillati</taxon>
        <taxon>Bacillota</taxon>
        <taxon>Bacilli</taxon>
        <taxon>Bacillales</taxon>
        <taxon>Bacillaceae</taxon>
        <taxon>Mesobacillus</taxon>
    </lineage>
</organism>
<sequence>MRKSCPKSSQVQTGFTGKEEKLSEVEPSSDSFHGQGGKAVRSRAKFRPVSQKTKKSCPKSSQVRTGFMGMEEKLSEVEPSSDRFHGQGGKAVRSRAKFRPVSQKTRKSCPKSNQVQTGFMGKEEKLSEVEPSSDRFHRKRGKAVQSRAKFRQVSLAMKKSCQKSRQVQTGFTENEEKLSEVNTVSNNL</sequence>
<dbReference type="EMBL" id="CP134494">
    <property type="protein sequence ID" value="WNF21997.1"/>
    <property type="molecule type" value="Genomic_DNA"/>
</dbReference>
<proteinExistence type="predicted"/>